<keyword evidence="7 11" id="KW-1133">Transmembrane helix</keyword>
<evidence type="ECO:0000256" key="10">
    <source>
        <dbReference type="ARBA" id="ARBA00023288"/>
    </source>
</evidence>
<keyword evidence="5 11" id="KW-0812">Transmembrane</keyword>
<proteinExistence type="inferred from homology"/>
<comment type="subcellular location">
    <subcellularLocation>
        <location evidence="1">Membrane</location>
        <topology evidence="1">Multi-pass membrane protein</topology>
    </subcellularLocation>
</comment>
<dbReference type="AlphaFoldDB" id="A0A4V2G302"/>
<gene>
    <name evidence="12" type="ORF">BDD14_5955</name>
</gene>
<reference evidence="12 13" key="1">
    <citation type="submission" date="2019-02" db="EMBL/GenBank/DDBJ databases">
        <title>Genomic Encyclopedia of Archaeal and Bacterial Type Strains, Phase II (KMG-II): from individual species to whole genera.</title>
        <authorList>
            <person name="Goeker M."/>
        </authorList>
    </citation>
    <scope>NUCLEOTIDE SEQUENCE [LARGE SCALE GENOMIC DNA]</scope>
    <source>
        <strain evidence="12 13">DSM 18101</strain>
    </source>
</reference>
<organism evidence="12 13">
    <name type="scientific">Edaphobacter modestus</name>
    <dbReference type="NCBI Taxonomy" id="388466"/>
    <lineage>
        <taxon>Bacteria</taxon>
        <taxon>Pseudomonadati</taxon>
        <taxon>Acidobacteriota</taxon>
        <taxon>Terriglobia</taxon>
        <taxon>Terriglobales</taxon>
        <taxon>Acidobacteriaceae</taxon>
        <taxon>Edaphobacter</taxon>
    </lineage>
</organism>
<evidence type="ECO:0000313" key="13">
    <source>
        <dbReference type="Proteomes" id="UP000292958"/>
    </source>
</evidence>
<dbReference type="RefSeq" id="WP_130424424.1">
    <property type="nucleotide sequence ID" value="NZ_SHKW01000003.1"/>
</dbReference>
<feature type="transmembrane region" description="Helical" evidence="11">
    <location>
        <begin position="21"/>
        <end position="40"/>
    </location>
</feature>
<keyword evidence="4" id="KW-1003">Cell membrane</keyword>
<evidence type="ECO:0000256" key="3">
    <source>
        <dbReference type="ARBA" id="ARBA00021237"/>
    </source>
</evidence>
<accession>A0A4V2G302</accession>
<keyword evidence="13" id="KW-1185">Reference proteome</keyword>
<feature type="transmembrane region" description="Helical" evidence="11">
    <location>
        <begin position="78"/>
        <end position="95"/>
    </location>
</feature>
<comment type="caution">
    <text evidence="12">The sequence shown here is derived from an EMBL/GenBank/DDBJ whole genome shotgun (WGS) entry which is preliminary data.</text>
</comment>
<evidence type="ECO:0000256" key="2">
    <source>
        <dbReference type="ARBA" id="ARBA00008208"/>
    </source>
</evidence>
<name>A0A4V2G302_9BACT</name>
<dbReference type="EMBL" id="SHKW01000003">
    <property type="protein sequence ID" value="RZU35196.1"/>
    <property type="molecule type" value="Genomic_DNA"/>
</dbReference>
<dbReference type="InterPro" id="IPR031381">
    <property type="entry name" value="YtcA"/>
</dbReference>
<dbReference type="Pfam" id="PF17090">
    <property type="entry name" value="Ytca"/>
    <property type="match status" value="1"/>
</dbReference>
<evidence type="ECO:0000256" key="1">
    <source>
        <dbReference type="ARBA" id="ARBA00004141"/>
    </source>
</evidence>
<dbReference type="GO" id="GO:0016020">
    <property type="term" value="C:membrane"/>
    <property type="evidence" value="ECO:0007669"/>
    <property type="project" value="UniProtKB-SubCell"/>
</dbReference>
<evidence type="ECO:0000256" key="9">
    <source>
        <dbReference type="ARBA" id="ARBA00023139"/>
    </source>
</evidence>
<evidence type="ECO:0000256" key="4">
    <source>
        <dbReference type="ARBA" id="ARBA00022475"/>
    </source>
</evidence>
<dbReference type="Proteomes" id="UP000292958">
    <property type="component" value="Unassembled WGS sequence"/>
</dbReference>
<evidence type="ECO:0000256" key="7">
    <source>
        <dbReference type="ARBA" id="ARBA00022989"/>
    </source>
</evidence>
<keyword evidence="9" id="KW-0564">Palmitate</keyword>
<evidence type="ECO:0000256" key="11">
    <source>
        <dbReference type="SAM" id="Phobius"/>
    </source>
</evidence>
<feature type="transmembrane region" description="Helical" evidence="11">
    <location>
        <begin position="46"/>
        <end position="66"/>
    </location>
</feature>
<comment type="similarity">
    <text evidence="2">Belongs to the YtcA family.</text>
</comment>
<keyword evidence="8 11" id="KW-0472">Membrane</keyword>
<protein>
    <recommendedName>
        <fullName evidence="3">Uncharacterized protein YtcA</fullName>
    </recommendedName>
</protein>
<evidence type="ECO:0000313" key="12">
    <source>
        <dbReference type="EMBL" id="RZU35196.1"/>
    </source>
</evidence>
<evidence type="ECO:0000256" key="8">
    <source>
        <dbReference type="ARBA" id="ARBA00023136"/>
    </source>
</evidence>
<keyword evidence="6" id="KW-0732">Signal</keyword>
<sequence length="98" mass="10695">MLNEFGHDPAKRNRAVSRGTLVFPILLLGGCGRAPSINIVGSFFPTWILCIVLGILFAAGIRALGLYLRVEQHLQPPILIYPSLAASFALTLWVICFS</sequence>
<dbReference type="OrthoDB" id="123105at2"/>
<evidence type="ECO:0000256" key="6">
    <source>
        <dbReference type="ARBA" id="ARBA00022729"/>
    </source>
</evidence>
<keyword evidence="10" id="KW-0449">Lipoprotein</keyword>
<evidence type="ECO:0000256" key="5">
    <source>
        <dbReference type="ARBA" id="ARBA00022692"/>
    </source>
</evidence>